<keyword evidence="4 6" id="KW-0697">Rotamase</keyword>
<dbReference type="Gene3D" id="1.10.4030.10">
    <property type="entry name" value="Porin chaperone SurA, peptide-binding domain"/>
    <property type="match status" value="1"/>
</dbReference>
<dbReference type="SUPFAM" id="SSF54534">
    <property type="entry name" value="FKBP-like"/>
    <property type="match status" value="1"/>
</dbReference>
<gene>
    <name evidence="8" type="ORF">ACFSW5_20070</name>
</gene>
<dbReference type="GO" id="GO:0003755">
    <property type="term" value="F:peptidyl-prolyl cis-trans isomerase activity"/>
    <property type="evidence" value="ECO:0007669"/>
    <property type="project" value="UniProtKB-EC"/>
</dbReference>
<dbReference type="PROSITE" id="PS01096">
    <property type="entry name" value="PPIC_PPIASE_1"/>
    <property type="match status" value="1"/>
</dbReference>
<dbReference type="InterPro" id="IPR050245">
    <property type="entry name" value="PrsA_foldase"/>
</dbReference>
<keyword evidence="3" id="KW-0732">Signal</keyword>
<dbReference type="InterPro" id="IPR023058">
    <property type="entry name" value="PPIase_PpiC_CS"/>
</dbReference>
<comment type="caution">
    <text evidence="8">The sequence shown here is derived from an EMBL/GenBank/DDBJ whole genome shotgun (WGS) entry which is preliminary data.</text>
</comment>
<dbReference type="EC" id="5.2.1.8" evidence="2"/>
<dbReference type="InterPro" id="IPR046357">
    <property type="entry name" value="PPIase_dom_sf"/>
</dbReference>
<feature type="domain" description="PpiC" evidence="7">
    <location>
        <begin position="175"/>
        <end position="267"/>
    </location>
</feature>
<dbReference type="Pfam" id="PF00639">
    <property type="entry name" value="Rotamase"/>
    <property type="match status" value="1"/>
</dbReference>
<evidence type="ECO:0000256" key="1">
    <source>
        <dbReference type="ARBA" id="ARBA00000971"/>
    </source>
</evidence>
<dbReference type="EMBL" id="JBHUMY010000030">
    <property type="protein sequence ID" value="MFD2662559.1"/>
    <property type="molecule type" value="Genomic_DNA"/>
</dbReference>
<evidence type="ECO:0000313" key="9">
    <source>
        <dbReference type="Proteomes" id="UP001597493"/>
    </source>
</evidence>
<dbReference type="PANTHER" id="PTHR47245">
    <property type="entry name" value="PEPTIDYLPROLYL ISOMERASE"/>
    <property type="match status" value="1"/>
</dbReference>
<organism evidence="8 9">
    <name type="scientific">Paenibacillus thailandensis</name>
    <dbReference type="NCBI Taxonomy" id="393250"/>
    <lineage>
        <taxon>Bacteria</taxon>
        <taxon>Bacillati</taxon>
        <taxon>Bacillota</taxon>
        <taxon>Bacilli</taxon>
        <taxon>Bacillales</taxon>
        <taxon>Paenibacillaceae</taxon>
        <taxon>Paenibacillus</taxon>
    </lineage>
</organism>
<dbReference type="PANTHER" id="PTHR47245:SF1">
    <property type="entry name" value="FOLDASE PROTEIN PRSA"/>
    <property type="match status" value="1"/>
</dbReference>
<dbReference type="InterPro" id="IPR000297">
    <property type="entry name" value="PPIase_PpiC"/>
</dbReference>
<comment type="catalytic activity">
    <reaction evidence="1">
        <text>[protein]-peptidylproline (omega=180) = [protein]-peptidylproline (omega=0)</text>
        <dbReference type="Rhea" id="RHEA:16237"/>
        <dbReference type="Rhea" id="RHEA-COMP:10747"/>
        <dbReference type="Rhea" id="RHEA-COMP:10748"/>
        <dbReference type="ChEBI" id="CHEBI:83833"/>
        <dbReference type="ChEBI" id="CHEBI:83834"/>
        <dbReference type="EC" id="5.2.1.8"/>
    </reaction>
</comment>
<protein>
    <recommendedName>
        <fullName evidence="2">peptidylprolyl isomerase</fullName>
        <ecNumber evidence="2">5.2.1.8</ecNumber>
    </recommendedName>
</protein>
<evidence type="ECO:0000313" key="8">
    <source>
        <dbReference type="EMBL" id="MFD2662559.1"/>
    </source>
</evidence>
<dbReference type="Proteomes" id="UP001597493">
    <property type="component" value="Unassembled WGS sequence"/>
</dbReference>
<keyword evidence="5 6" id="KW-0413">Isomerase</keyword>
<evidence type="ECO:0000256" key="6">
    <source>
        <dbReference type="PROSITE-ProRule" id="PRU00278"/>
    </source>
</evidence>
<accession>A0ABW5R1B3</accession>
<evidence type="ECO:0000259" key="7">
    <source>
        <dbReference type="PROSITE" id="PS50198"/>
    </source>
</evidence>
<reference evidence="9" key="1">
    <citation type="journal article" date="2019" name="Int. J. Syst. Evol. Microbiol.">
        <title>The Global Catalogue of Microorganisms (GCM) 10K type strain sequencing project: providing services to taxonomists for standard genome sequencing and annotation.</title>
        <authorList>
            <consortium name="The Broad Institute Genomics Platform"/>
            <consortium name="The Broad Institute Genome Sequencing Center for Infectious Disease"/>
            <person name="Wu L."/>
            <person name="Ma J."/>
        </authorList>
    </citation>
    <scope>NUCLEOTIDE SEQUENCE [LARGE SCALE GENOMIC DNA]</scope>
    <source>
        <strain evidence="9">TISTR 1827</strain>
    </source>
</reference>
<dbReference type="RefSeq" id="WP_379277047.1">
    <property type="nucleotide sequence ID" value="NZ_JBHUGT010000043.1"/>
</dbReference>
<dbReference type="Gene3D" id="3.10.50.40">
    <property type="match status" value="1"/>
</dbReference>
<dbReference type="PROSITE" id="PS50198">
    <property type="entry name" value="PPIC_PPIASE_2"/>
    <property type="match status" value="1"/>
</dbReference>
<dbReference type="InterPro" id="IPR027304">
    <property type="entry name" value="Trigger_fact/SurA_dom_sf"/>
</dbReference>
<evidence type="ECO:0000256" key="4">
    <source>
        <dbReference type="ARBA" id="ARBA00023110"/>
    </source>
</evidence>
<evidence type="ECO:0000256" key="5">
    <source>
        <dbReference type="ARBA" id="ARBA00023235"/>
    </source>
</evidence>
<keyword evidence="9" id="KW-1185">Reference proteome</keyword>
<proteinExistence type="predicted"/>
<evidence type="ECO:0000256" key="3">
    <source>
        <dbReference type="ARBA" id="ARBA00022729"/>
    </source>
</evidence>
<sequence length="312" mass="34341">MRNNGVLKAVVILQAVCMIALAVVVAVKLWPVGGRSAEGSDTESPDEGLDKAVATVGGEPITEAEFRRALDEKYGDEVLRTMMVRKAIDLEARNLGLQVTDEEQTAELAAVTSGYASEEDYFRVMQEQLGMTRDEVLEDMKYRLLLEKIATRDVTVSEQEISEYVSKNRDSFGDRLQLHLRWIVTATEREADDIVDRLAAGEDFEQLAAEASIDAFTAGDGGDLGFIDANDPFYSKEIMDTASRMQTGEIAGPFEVDAGFAVIQLVERQLTEGLSDEEIREKAVKQLALAKAESLHGVEEELLKKYGAVIIP</sequence>
<dbReference type="SUPFAM" id="SSF109998">
    <property type="entry name" value="Triger factor/SurA peptide-binding domain-like"/>
    <property type="match status" value="1"/>
</dbReference>
<name>A0ABW5R1B3_9BACL</name>
<evidence type="ECO:0000256" key="2">
    <source>
        <dbReference type="ARBA" id="ARBA00013194"/>
    </source>
</evidence>